<dbReference type="Proteomes" id="UP001243375">
    <property type="component" value="Unassembled WGS sequence"/>
</dbReference>
<evidence type="ECO:0000313" key="1">
    <source>
        <dbReference type="EMBL" id="KAJ9111601.1"/>
    </source>
</evidence>
<dbReference type="EMBL" id="JASBWU010000029">
    <property type="protein sequence ID" value="KAJ9111601.1"/>
    <property type="molecule type" value="Genomic_DNA"/>
</dbReference>
<comment type="caution">
    <text evidence="1">The sequence shown here is derived from an EMBL/GenBank/DDBJ whole genome shotgun (WGS) entry which is preliminary data.</text>
</comment>
<proteinExistence type="predicted"/>
<keyword evidence="2" id="KW-1185">Reference proteome</keyword>
<protein>
    <submittedName>
        <fullName evidence="1">Uncharacterized protein</fullName>
    </submittedName>
</protein>
<organism evidence="1 2">
    <name type="scientific">Naganishia vaughanmartiniae</name>
    <dbReference type="NCBI Taxonomy" id="1424756"/>
    <lineage>
        <taxon>Eukaryota</taxon>
        <taxon>Fungi</taxon>
        <taxon>Dikarya</taxon>
        <taxon>Basidiomycota</taxon>
        <taxon>Agaricomycotina</taxon>
        <taxon>Tremellomycetes</taxon>
        <taxon>Filobasidiales</taxon>
        <taxon>Filobasidiaceae</taxon>
        <taxon>Naganishia</taxon>
    </lineage>
</organism>
<name>A0ACC2WKI3_9TREE</name>
<sequence length="1043" mass="115798">MSPAIESDHARPAKRSSIPLSSTSKGKQAANSSSSSLPPSSRSKAVKRNAARSDAPSTTTVFPLQLHTKSKPYVVPLKSNHLGIPLQRDGTLKGKSRIPPGFAMALPSDHESDGVLETDLEEQEIDWADIENQDQENTDGQQLQVEEEEVDDEDVEDLDAEAEDHEDEEDEYEPEGRTKTKKKRNQRGDPVIDLSTGESDPDDQPIFVEHAHGPARQRKAKALAAKKAKAPQSSSFQSAREQLRGSSADRPGPSKRNPALPVTVPAGQKRKAAATTHIAPASKRKRVTQISKPIPYPTETSQSSYASTPGQTATDGGTDMETPTQTRKGKESKIWLYYVNLSKPGDRNKVMRCRACGKAVKGQNTSNFLNHQRLSCKGLAEAIRSGMEGICCDPPAGGSQATIGEDTSLVLPYNHNDFLAAVMKWIIVSGLPFTTIQNKHLQQAFLAANPAARLQSARSLGRKLEDTYDIVKERVTDLLRQTNAVIHYAHDSWTDSGKKNSYMGIYASLINEDYEYKEYLVRLLHIQGTHSGERIGDGLFNLFSKHLNLARSLGPGTADNASNNVTAAERIAVLMKSEYSYEYPAENLMGCVCHIANLAALAYLEGESTLDATEYAYAQENIPEIRVMGQSAFWNPQLAEDEDGVDGAEGEGPEDLLDLGDTGVDDREDEDLLDIDDDEEVLDLPTGNSPVDLVHQLGVFVHASPKRRAAFEKVRADRNPDTPKGLLPLKDVATRWNSKEAAISRVLRLRETVEYFTTRAKSDKCPRFNKKVFDALLRIQPTLQIFLQLTLDYSEVGANAYRVLPDLVNAIDQITEIHDHPSVSTARKRSAEAACAKLSKYLKRFLHNDWLCAAFALDPAVRQDGLWSLMDAYDLEDRYQDVLDWIESGFLAYADTENTRESEFEVVRKEKNRQRANKFASERFKAGHQVITHDMDDPWACYNSTMTRFAMKENDTVLGYWKRMSKERELWPLARFSKDVLGLAASSASVERLFSHAGHVLGRKRGSLSTRQLSKQVMLRMWELQGLLATVDLRSSGAEAAEP</sequence>
<accession>A0ACC2WKI3</accession>
<gene>
    <name evidence="1" type="ORF">QFC22_006472</name>
</gene>
<reference evidence="1" key="1">
    <citation type="submission" date="2023-04" db="EMBL/GenBank/DDBJ databases">
        <title>Draft Genome sequencing of Naganishia species isolated from polar environments using Oxford Nanopore Technology.</title>
        <authorList>
            <person name="Leo P."/>
            <person name="Venkateswaran K."/>
        </authorList>
    </citation>
    <scope>NUCLEOTIDE SEQUENCE</scope>
    <source>
        <strain evidence="1">MNA-CCFEE 5425</strain>
    </source>
</reference>
<evidence type="ECO:0000313" key="2">
    <source>
        <dbReference type="Proteomes" id="UP001243375"/>
    </source>
</evidence>